<dbReference type="OrthoDB" id="689384at2759"/>
<feature type="compositionally biased region" description="Polar residues" evidence="2">
    <location>
        <begin position="366"/>
        <end position="375"/>
    </location>
</feature>
<name>A0A9D5HPA7_9LILI</name>
<dbReference type="PANTHER" id="PTHR31008">
    <property type="entry name" value="COP1-INTERACTING PROTEIN-RELATED"/>
    <property type="match status" value="1"/>
</dbReference>
<accession>A0A9D5HPA7</accession>
<evidence type="ECO:0000256" key="1">
    <source>
        <dbReference type="SAM" id="Coils"/>
    </source>
</evidence>
<dbReference type="PANTHER" id="PTHR31008:SF15">
    <property type="entry name" value="GPI-ANCHORED ADHESIN-LIKE PROTEIN"/>
    <property type="match status" value="1"/>
</dbReference>
<dbReference type="Proteomes" id="UP001085076">
    <property type="component" value="Miscellaneous, Linkage group lg01"/>
</dbReference>
<evidence type="ECO:0000256" key="2">
    <source>
        <dbReference type="SAM" id="MobiDB-lite"/>
    </source>
</evidence>
<feature type="compositionally biased region" description="Basic and acidic residues" evidence="2">
    <location>
        <begin position="253"/>
        <end position="265"/>
    </location>
</feature>
<organism evidence="3 4">
    <name type="scientific">Dioscorea zingiberensis</name>
    <dbReference type="NCBI Taxonomy" id="325984"/>
    <lineage>
        <taxon>Eukaryota</taxon>
        <taxon>Viridiplantae</taxon>
        <taxon>Streptophyta</taxon>
        <taxon>Embryophyta</taxon>
        <taxon>Tracheophyta</taxon>
        <taxon>Spermatophyta</taxon>
        <taxon>Magnoliopsida</taxon>
        <taxon>Liliopsida</taxon>
        <taxon>Dioscoreales</taxon>
        <taxon>Dioscoreaceae</taxon>
        <taxon>Dioscorea</taxon>
    </lineage>
</organism>
<keyword evidence="4" id="KW-1185">Reference proteome</keyword>
<evidence type="ECO:0000313" key="4">
    <source>
        <dbReference type="Proteomes" id="UP001085076"/>
    </source>
</evidence>
<sequence>MMKLHRQSSASHQTGQFQRERSEDDPPGGNTSMFKLSSYSPMTGFRAARPRRGNQELNDELRMKAKELEEHYAAYRLKVDHGARTVDKRVVEVHKESSSLRNGESYDGDDDHNDFIRGMLYGRYMEKRDVKLREGRRSKDRAQREAKMKAMRVSLEQTHAELKTKIDQSERVNIALNQRKGGDLQTYKHNEFGDEFSRGSRTKNILSSRSVSSATSLGLAASARPNPRSGIPRAQSKNSSSSRRSIDMNVSLNREEKPPRLTKKSIDTETQPFLKKGRSIGPSLSKIKAPIANINVSEVNCQESLVDSPALIDASHYSPASSQASLRSLQMNEMLETEIKQIHKLTSSSPSKGFRRFLNFGRKSNGRSSPSTECLSSRDDGKYEYNHDVASQSLEGLRKSNLSYSASSGISDDQEMKSKRELIPGSPLKGALSFFSLPSFKNRGSDLKDRM</sequence>
<protein>
    <submittedName>
        <fullName evidence="3">Uncharacterized protein</fullName>
    </submittedName>
</protein>
<gene>
    <name evidence="3" type="ORF">J5N97_002132</name>
</gene>
<feature type="region of interest" description="Disordered" evidence="2">
    <location>
        <begin position="360"/>
        <end position="379"/>
    </location>
</feature>
<dbReference type="AlphaFoldDB" id="A0A9D5HPA7"/>
<proteinExistence type="predicted"/>
<feature type="coiled-coil region" evidence="1">
    <location>
        <begin position="152"/>
        <end position="179"/>
    </location>
</feature>
<reference evidence="3" key="2">
    <citation type="journal article" date="2022" name="Hortic Res">
        <title>The genome of Dioscorea zingiberensis sheds light on the biosynthesis, origin and evolution of the medicinally important diosgenin saponins.</title>
        <authorList>
            <person name="Li Y."/>
            <person name="Tan C."/>
            <person name="Li Z."/>
            <person name="Guo J."/>
            <person name="Li S."/>
            <person name="Chen X."/>
            <person name="Wang C."/>
            <person name="Dai X."/>
            <person name="Yang H."/>
            <person name="Song W."/>
            <person name="Hou L."/>
            <person name="Xu J."/>
            <person name="Tong Z."/>
            <person name="Xu A."/>
            <person name="Yuan X."/>
            <person name="Wang W."/>
            <person name="Yang Q."/>
            <person name="Chen L."/>
            <person name="Sun Z."/>
            <person name="Wang K."/>
            <person name="Pan B."/>
            <person name="Chen J."/>
            <person name="Bao Y."/>
            <person name="Liu F."/>
            <person name="Qi X."/>
            <person name="Gang D.R."/>
            <person name="Wen J."/>
            <person name="Li J."/>
        </authorList>
    </citation>
    <scope>NUCLEOTIDE SEQUENCE</scope>
    <source>
        <strain evidence="3">Dzin_1.0</strain>
    </source>
</reference>
<keyword evidence="1" id="KW-0175">Coiled coil</keyword>
<comment type="caution">
    <text evidence="3">The sequence shown here is derived from an EMBL/GenBank/DDBJ whole genome shotgun (WGS) entry which is preliminary data.</text>
</comment>
<reference evidence="3" key="1">
    <citation type="submission" date="2021-03" db="EMBL/GenBank/DDBJ databases">
        <authorList>
            <person name="Li Z."/>
            <person name="Yang C."/>
        </authorList>
    </citation>
    <scope>NUCLEOTIDE SEQUENCE</scope>
    <source>
        <strain evidence="3">Dzin_1.0</strain>
        <tissue evidence="3">Leaf</tissue>
    </source>
</reference>
<feature type="region of interest" description="Disordered" evidence="2">
    <location>
        <begin position="404"/>
        <end position="429"/>
    </location>
</feature>
<dbReference type="EMBL" id="JAGGNH010000001">
    <property type="protein sequence ID" value="KAJ0983776.1"/>
    <property type="molecule type" value="Genomic_DNA"/>
</dbReference>
<evidence type="ECO:0000313" key="3">
    <source>
        <dbReference type="EMBL" id="KAJ0983776.1"/>
    </source>
</evidence>
<feature type="region of interest" description="Disordered" evidence="2">
    <location>
        <begin position="1"/>
        <end position="62"/>
    </location>
</feature>
<feature type="compositionally biased region" description="Polar residues" evidence="2">
    <location>
        <begin position="29"/>
        <end position="41"/>
    </location>
</feature>
<feature type="region of interest" description="Disordered" evidence="2">
    <location>
        <begin position="217"/>
        <end position="265"/>
    </location>
</feature>
<feature type="compositionally biased region" description="Polar residues" evidence="2">
    <location>
        <begin position="7"/>
        <end position="17"/>
    </location>
</feature>